<dbReference type="Proteomes" id="UP000018680">
    <property type="component" value="Chromosome"/>
</dbReference>
<sequence length="211" mass="22861">MITALLRSRMLFISIVLMAASVAQMTAQQGDATAESSGNGSTGSAQVQTRPSDSNGSNALPRDPNEILRELENDVLRVYIQARILGSGEDSSGVIWNMEMDELTVPGRGVKVRLNGQNLVVEVEFTPYRQENETIMLVAQGQTWVQNSSEDKLRYQTSLKSIPVDTGEPVVFYPLGVDTSNGSSVNLELEITVSNYRLSGGQTEDSGESAD</sequence>
<accession>V5WF83</accession>
<feature type="signal peptide" evidence="2">
    <location>
        <begin position="1"/>
        <end position="19"/>
    </location>
</feature>
<dbReference type="EMBL" id="CP006939">
    <property type="protein sequence ID" value="AHC14204.1"/>
    <property type="molecule type" value="Genomic_DNA"/>
</dbReference>
<dbReference type="KEGG" id="slr:L21SP2_0782"/>
<proteinExistence type="predicted"/>
<keyword evidence="2" id="KW-0732">Signal</keyword>
<dbReference type="AlphaFoldDB" id="V5WF83"/>
<dbReference type="HOGENOM" id="CLU_1304158_0_0_12"/>
<evidence type="ECO:0000313" key="3">
    <source>
        <dbReference type="EMBL" id="AHC14204.1"/>
    </source>
</evidence>
<keyword evidence="4" id="KW-1185">Reference proteome</keyword>
<name>V5WF83_9SPIO</name>
<dbReference type="eggNOG" id="ENOG5034707">
    <property type="taxonomic scope" value="Bacteria"/>
</dbReference>
<evidence type="ECO:0000313" key="4">
    <source>
        <dbReference type="Proteomes" id="UP000018680"/>
    </source>
</evidence>
<feature type="chain" id="PRO_5004741897" evidence="2">
    <location>
        <begin position="20"/>
        <end position="211"/>
    </location>
</feature>
<protein>
    <submittedName>
        <fullName evidence="3">Uncharacterized protein</fullName>
    </submittedName>
</protein>
<organism evidence="3 4">
    <name type="scientific">Salinispira pacifica</name>
    <dbReference type="NCBI Taxonomy" id="1307761"/>
    <lineage>
        <taxon>Bacteria</taxon>
        <taxon>Pseudomonadati</taxon>
        <taxon>Spirochaetota</taxon>
        <taxon>Spirochaetia</taxon>
        <taxon>Spirochaetales</taxon>
        <taxon>Spirochaetaceae</taxon>
        <taxon>Salinispira</taxon>
    </lineage>
</organism>
<dbReference type="OrthoDB" id="361009at2"/>
<feature type="region of interest" description="Disordered" evidence="1">
    <location>
        <begin position="31"/>
        <end position="64"/>
    </location>
</feature>
<reference evidence="3 4" key="1">
    <citation type="journal article" date="2015" name="Stand. Genomic Sci.">
        <title>Complete genome sequence and description of Salinispira pacifica gen. nov., sp. nov., a novel spirochaete isolated form a hypersaline microbial mat.</title>
        <authorList>
            <person name="Ben Hania W."/>
            <person name="Joseph M."/>
            <person name="Schumann P."/>
            <person name="Bunk B."/>
            <person name="Fiebig A."/>
            <person name="Sproer C."/>
            <person name="Klenk H.P."/>
            <person name="Fardeau M.L."/>
            <person name="Spring S."/>
        </authorList>
    </citation>
    <scope>NUCLEOTIDE SEQUENCE [LARGE SCALE GENOMIC DNA]</scope>
    <source>
        <strain evidence="3 4">L21-RPul-D2</strain>
    </source>
</reference>
<dbReference type="STRING" id="1307761.L21SP2_0782"/>
<evidence type="ECO:0000256" key="1">
    <source>
        <dbReference type="SAM" id="MobiDB-lite"/>
    </source>
</evidence>
<evidence type="ECO:0000256" key="2">
    <source>
        <dbReference type="SAM" id="SignalP"/>
    </source>
</evidence>
<dbReference type="RefSeq" id="WP_024267135.1">
    <property type="nucleotide sequence ID" value="NC_023035.1"/>
</dbReference>
<gene>
    <name evidence="3" type="ORF">L21SP2_0782</name>
</gene>
<feature type="compositionally biased region" description="Polar residues" evidence="1">
    <location>
        <begin position="31"/>
        <end position="58"/>
    </location>
</feature>